<sequence length="167" mass="18241">MYLPQIYGLIEGGVDFLLIESVLFIEDCIDIINDINESDKKLKTKTPLIVSATIDENGDLYSGETIEQFNDKISNLPNVISIGLNCSLGAEKIFNHAVKLSNISSIPLTIYPSIGLPDSKGDYAMPAEKFAIHMNNLIQNTNCKIVGGCCGTTPEYINVISNLLIQT</sequence>
<dbReference type="GO" id="GO:0008705">
    <property type="term" value="F:methionine synthase activity"/>
    <property type="evidence" value="ECO:0007669"/>
    <property type="project" value="UniProtKB-EC"/>
</dbReference>
<evidence type="ECO:0000256" key="6">
    <source>
        <dbReference type="ARBA" id="ARBA00023285"/>
    </source>
</evidence>
<organism evidence="8">
    <name type="scientific">bioreactor metagenome</name>
    <dbReference type="NCBI Taxonomy" id="1076179"/>
    <lineage>
        <taxon>unclassified sequences</taxon>
        <taxon>metagenomes</taxon>
        <taxon>ecological metagenomes</taxon>
    </lineage>
</organism>
<evidence type="ECO:0000256" key="5">
    <source>
        <dbReference type="ARBA" id="ARBA00022723"/>
    </source>
</evidence>
<dbReference type="GO" id="GO:0032259">
    <property type="term" value="P:methylation"/>
    <property type="evidence" value="ECO:0007669"/>
    <property type="project" value="UniProtKB-KW"/>
</dbReference>
<comment type="similarity">
    <text evidence="1">Belongs to the vitamin-B12 dependent methionine synthase family.</text>
</comment>
<name>A0A644ZW72_9ZZZZ</name>
<comment type="caution">
    <text evidence="8">The sequence shown here is derived from an EMBL/GenBank/DDBJ whole genome shotgun (WGS) entry which is preliminary data.</text>
</comment>
<dbReference type="PROSITE" id="PS50970">
    <property type="entry name" value="HCY"/>
    <property type="match status" value="1"/>
</dbReference>
<keyword evidence="5" id="KW-0479">Metal-binding</keyword>
<dbReference type="InterPro" id="IPR036589">
    <property type="entry name" value="HCY_dom_sf"/>
</dbReference>
<keyword evidence="3 8" id="KW-0808">Transferase</keyword>
<dbReference type="GO" id="GO:0046872">
    <property type="term" value="F:metal ion binding"/>
    <property type="evidence" value="ECO:0007669"/>
    <property type="project" value="UniProtKB-KW"/>
</dbReference>
<keyword evidence="2 8" id="KW-0489">Methyltransferase</keyword>
<dbReference type="AlphaFoldDB" id="A0A644ZW72"/>
<feature type="domain" description="Hcy-binding" evidence="7">
    <location>
        <begin position="1"/>
        <end position="164"/>
    </location>
</feature>
<keyword evidence="4" id="KW-0949">S-adenosyl-L-methionine</keyword>
<evidence type="ECO:0000313" key="8">
    <source>
        <dbReference type="EMBL" id="MPM44668.1"/>
    </source>
</evidence>
<dbReference type="GO" id="GO:0050667">
    <property type="term" value="P:homocysteine metabolic process"/>
    <property type="evidence" value="ECO:0007669"/>
    <property type="project" value="TreeGrafter"/>
</dbReference>
<evidence type="ECO:0000259" key="7">
    <source>
        <dbReference type="PROSITE" id="PS50970"/>
    </source>
</evidence>
<dbReference type="InterPro" id="IPR003726">
    <property type="entry name" value="HCY_dom"/>
</dbReference>
<evidence type="ECO:0000256" key="1">
    <source>
        <dbReference type="ARBA" id="ARBA00010398"/>
    </source>
</evidence>
<dbReference type="GO" id="GO:0005829">
    <property type="term" value="C:cytosol"/>
    <property type="evidence" value="ECO:0007669"/>
    <property type="project" value="TreeGrafter"/>
</dbReference>
<dbReference type="Pfam" id="PF02574">
    <property type="entry name" value="S-methyl_trans"/>
    <property type="match status" value="1"/>
</dbReference>
<dbReference type="EC" id="2.1.1.13" evidence="8"/>
<evidence type="ECO:0000256" key="3">
    <source>
        <dbReference type="ARBA" id="ARBA00022679"/>
    </source>
</evidence>
<dbReference type="EMBL" id="VSSQ01010567">
    <property type="protein sequence ID" value="MPM44668.1"/>
    <property type="molecule type" value="Genomic_DNA"/>
</dbReference>
<dbReference type="SUPFAM" id="SSF82282">
    <property type="entry name" value="Homocysteine S-methyltransferase"/>
    <property type="match status" value="1"/>
</dbReference>
<gene>
    <name evidence="8" type="primary">metH_40</name>
    <name evidence="8" type="ORF">SDC9_91347</name>
</gene>
<accession>A0A644ZW72</accession>
<reference evidence="8" key="1">
    <citation type="submission" date="2019-08" db="EMBL/GenBank/DDBJ databases">
        <authorList>
            <person name="Kucharzyk K."/>
            <person name="Murdoch R.W."/>
            <person name="Higgins S."/>
            <person name="Loffler F."/>
        </authorList>
    </citation>
    <scope>NUCLEOTIDE SEQUENCE</scope>
</reference>
<protein>
    <submittedName>
        <fullName evidence="8">Methionine synthase</fullName>
        <ecNumber evidence="8">2.1.1.13</ecNumber>
    </submittedName>
</protein>
<dbReference type="GO" id="GO:0046653">
    <property type="term" value="P:tetrahydrofolate metabolic process"/>
    <property type="evidence" value="ECO:0007669"/>
    <property type="project" value="TreeGrafter"/>
</dbReference>
<proteinExistence type="inferred from homology"/>
<dbReference type="Gene3D" id="3.20.20.330">
    <property type="entry name" value="Homocysteine-binding-like domain"/>
    <property type="match status" value="1"/>
</dbReference>
<keyword evidence="6" id="KW-0170">Cobalt</keyword>
<evidence type="ECO:0000256" key="4">
    <source>
        <dbReference type="ARBA" id="ARBA00022691"/>
    </source>
</evidence>
<dbReference type="InterPro" id="IPR050554">
    <property type="entry name" value="Met_Synthase/Corrinoid"/>
</dbReference>
<evidence type="ECO:0000256" key="2">
    <source>
        <dbReference type="ARBA" id="ARBA00022603"/>
    </source>
</evidence>
<dbReference type="PANTHER" id="PTHR45833">
    <property type="entry name" value="METHIONINE SYNTHASE"/>
    <property type="match status" value="1"/>
</dbReference>
<dbReference type="PANTHER" id="PTHR45833:SF1">
    <property type="entry name" value="METHIONINE SYNTHASE"/>
    <property type="match status" value="1"/>
</dbReference>